<dbReference type="Pfam" id="PF23598">
    <property type="entry name" value="LRR_14"/>
    <property type="match status" value="1"/>
</dbReference>
<dbReference type="InterPro" id="IPR027417">
    <property type="entry name" value="P-loop_NTPase"/>
</dbReference>
<feature type="domain" description="Disease resistance protein winged helix" evidence="10">
    <location>
        <begin position="422"/>
        <end position="488"/>
    </location>
</feature>
<dbReference type="InterPro" id="IPR057135">
    <property type="entry name" value="At4g27190-like_LRR"/>
</dbReference>
<keyword evidence="3" id="KW-0677">Repeat</keyword>
<organism evidence="12">
    <name type="scientific">Sesamum calycinum</name>
    <dbReference type="NCBI Taxonomy" id="2727403"/>
    <lineage>
        <taxon>Eukaryota</taxon>
        <taxon>Viridiplantae</taxon>
        <taxon>Streptophyta</taxon>
        <taxon>Embryophyta</taxon>
        <taxon>Tracheophyta</taxon>
        <taxon>Spermatophyta</taxon>
        <taxon>Magnoliopsida</taxon>
        <taxon>eudicotyledons</taxon>
        <taxon>Gunneridae</taxon>
        <taxon>Pentapetalae</taxon>
        <taxon>asterids</taxon>
        <taxon>lamiids</taxon>
        <taxon>Lamiales</taxon>
        <taxon>Pedaliaceae</taxon>
        <taxon>Sesamum</taxon>
    </lineage>
</organism>
<protein>
    <submittedName>
        <fullName evidence="12">Disease resistance protein</fullName>
    </submittedName>
</protein>
<evidence type="ECO:0000256" key="1">
    <source>
        <dbReference type="ARBA" id="ARBA00008894"/>
    </source>
</evidence>
<dbReference type="PANTHER" id="PTHR33463">
    <property type="entry name" value="NB-ARC DOMAIN-CONTAINING PROTEIN-RELATED"/>
    <property type="match status" value="1"/>
</dbReference>
<dbReference type="GO" id="GO:0005524">
    <property type="term" value="F:ATP binding"/>
    <property type="evidence" value="ECO:0007669"/>
    <property type="project" value="UniProtKB-KW"/>
</dbReference>
<dbReference type="Gene3D" id="3.80.10.10">
    <property type="entry name" value="Ribonuclease Inhibitor"/>
    <property type="match status" value="2"/>
</dbReference>
<feature type="domain" description="NB-ARC" evidence="8">
    <location>
        <begin position="169"/>
        <end position="334"/>
    </location>
</feature>
<dbReference type="InterPro" id="IPR055414">
    <property type="entry name" value="LRR_R13L4/SHOC2-like"/>
</dbReference>
<evidence type="ECO:0000256" key="5">
    <source>
        <dbReference type="ARBA" id="ARBA00022821"/>
    </source>
</evidence>
<proteinExistence type="inferred from homology"/>
<dbReference type="Gene3D" id="3.40.50.300">
    <property type="entry name" value="P-loop containing nucleotide triphosphate hydrolases"/>
    <property type="match status" value="1"/>
</dbReference>
<dbReference type="Gene3D" id="1.10.8.430">
    <property type="entry name" value="Helical domain of apoptotic protease-activating factors"/>
    <property type="match status" value="1"/>
</dbReference>
<keyword evidence="7" id="KW-0175">Coiled coil</keyword>
<dbReference type="InterPro" id="IPR002182">
    <property type="entry name" value="NB-ARC"/>
</dbReference>
<keyword evidence="4" id="KW-0547">Nucleotide-binding</keyword>
<dbReference type="GO" id="GO:0043531">
    <property type="term" value="F:ADP binding"/>
    <property type="evidence" value="ECO:0007669"/>
    <property type="project" value="InterPro"/>
</dbReference>
<comment type="caution">
    <text evidence="12">The sequence shown here is derived from an EMBL/GenBank/DDBJ whole genome shotgun (WGS) entry which is preliminary data.</text>
</comment>
<accession>A0AAW2SZI0</accession>
<name>A0AAW2SZI0_9LAMI</name>
<dbReference type="InterPro" id="IPR050905">
    <property type="entry name" value="Plant_NBS-LRR"/>
</dbReference>
<evidence type="ECO:0000256" key="3">
    <source>
        <dbReference type="ARBA" id="ARBA00022737"/>
    </source>
</evidence>
<keyword evidence="2" id="KW-0433">Leucine-rich repeat</keyword>
<dbReference type="FunFam" id="1.10.10.10:FF:000322">
    <property type="entry name" value="Probable disease resistance protein At1g63360"/>
    <property type="match status" value="1"/>
</dbReference>
<dbReference type="Pfam" id="PF23559">
    <property type="entry name" value="WHD_DRP"/>
    <property type="match status" value="1"/>
</dbReference>
<feature type="domain" description="Disease resistance protein At4g27190-like leucine-rich repeats" evidence="9">
    <location>
        <begin position="847"/>
        <end position="954"/>
    </location>
</feature>
<dbReference type="SUPFAM" id="SSF52058">
    <property type="entry name" value="L domain-like"/>
    <property type="match status" value="1"/>
</dbReference>
<dbReference type="EMBL" id="JACGWM010000001">
    <property type="protein sequence ID" value="KAL0397692.1"/>
    <property type="molecule type" value="Genomic_DNA"/>
</dbReference>
<dbReference type="PRINTS" id="PR00364">
    <property type="entry name" value="DISEASERSIST"/>
</dbReference>
<dbReference type="GO" id="GO:0051607">
    <property type="term" value="P:defense response to virus"/>
    <property type="evidence" value="ECO:0007669"/>
    <property type="project" value="UniProtKB-ARBA"/>
</dbReference>
<dbReference type="InterPro" id="IPR058922">
    <property type="entry name" value="WHD_DRP"/>
</dbReference>
<reference evidence="12" key="1">
    <citation type="submission" date="2020-06" db="EMBL/GenBank/DDBJ databases">
        <authorList>
            <person name="Li T."/>
            <person name="Hu X."/>
            <person name="Zhang T."/>
            <person name="Song X."/>
            <person name="Zhang H."/>
            <person name="Dai N."/>
            <person name="Sheng W."/>
            <person name="Hou X."/>
            <person name="Wei L."/>
        </authorList>
    </citation>
    <scope>NUCLEOTIDE SEQUENCE</scope>
    <source>
        <strain evidence="12">KEN8</strain>
        <tissue evidence="12">Leaf</tissue>
    </source>
</reference>
<dbReference type="InterPro" id="IPR036388">
    <property type="entry name" value="WH-like_DNA-bd_sf"/>
</dbReference>
<evidence type="ECO:0000313" key="12">
    <source>
        <dbReference type="EMBL" id="KAL0397692.1"/>
    </source>
</evidence>
<dbReference type="InterPro" id="IPR032675">
    <property type="entry name" value="LRR_dom_sf"/>
</dbReference>
<reference evidence="12" key="2">
    <citation type="journal article" date="2024" name="Plant">
        <title>Genomic evolution and insights into agronomic trait innovations of Sesamum species.</title>
        <authorList>
            <person name="Miao H."/>
            <person name="Wang L."/>
            <person name="Qu L."/>
            <person name="Liu H."/>
            <person name="Sun Y."/>
            <person name="Le M."/>
            <person name="Wang Q."/>
            <person name="Wei S."/>
            <person name="Zheng Y."/>
            <person name="Lin W."/>
            <person name="Duan Y."/>
            <person name="Cao H."/>
            <person name="Xiong S."/>
            <person name="Wang X."/>
            <person name="Wei L."/>
            <person name="Li C."/>
            <person name="Ma Q."/>
            <person name="Ju M."/>
            <person name="Zhao R."/>
            <person name="Li G."/>
            <person name="Mu C."/>
            <person name="Tian Q."/>
            <person name="Mei H."/>
            <person name="Zhang T."/>
            <person name="Gao T."/>
            <person name="Zhang H."/>
        </authorList>
    </citation>
    <scope>NUCLEOTIDE SEQUENCE</scope>
    <source>
        <strain evidence="12">KEN8</strain>
    </source>
</reference>
<dbReference type="Pfam" id="PF00931">
    <property type="entry name" value="NB-ARC"/>
    <property type="match status" value="1"/>
</dbReference>
<dbReference type="PANTHER" id="PTHR33463:SF202">
    <property type="entry name" value="NB-ARC DOMAIN-CONTAINING PROTEIN"/>
    <property type="match status" value="1"/>
</dbReference>
<dbReference type="FunFam" id="1.10.8.430:FF:000003">
    <property type="entry name" value="Probable disease resistance protein At5g66910"/>
    <property type="match status" value="1"/>
</dbReference>
<dbReference type="SUPFAM" id="SSF52540">
    <property type="entry name" value="P-loop containing nucleoside triphosphate hydrolases"/>
    <property type="match status" value="1"/>
</dbReference>
<dbReference type="InterPro" id="IPR042197">
    <property type="entry name" value="Apaf_helical"/>
</dbReference>
<evidence type="ECO:0000259" key="11">
    <source>
        <dbReference type="Pfam" id="PF23598"/>
    </source>
</evidence>
<comment type="similarity">
    <text evidence="1">Belongs to the disease resistance NB-LRR family.</text>
</comment>
<dbReference type="AlphaFoldDB" id="A0AAW2SZI0"/>
<keyword evidence="5" id="KW-0611">Plant defense</keyword>
<feature type="domain" description="Disease resistance R13L4/SHOC-2-like LRR" evidence="11">
    <location>
        <begin position="565"/>
        <end position="754"/>
    </location>
</feature>
<sequence>MSIGNFAIFPCLTLPSRALSLEELRRGNFAIFPCLALERNCVEGILQSSLTWFFLLELCVSNEGLVAQAGLHESSGVREWLGKVNALEARLRSLKQDLDSSARNSERSCCLRCSRLSDHVAIRLGEARQLTSDWEILDVMNIGPDPSIVRTEHMPAPAIEDQATASRNMANVMDLLNMEDVKRIVIWGMGGVGKTTLVQNINNKLSGSDSFSIVMWITVSNRYQETESVLKKVQNLIAKRLKLELPEESIETRISQLRARLMMEKAFLLILDDVWNPIDLDRVGIPEPQVLRGGKIILTTRSFDVCSQMADFPLKIEALNEDEAWSLFCKSAGEVATWKEIEPLAKAITKECGGLPLAINVVGASLKQKRMVEVWKDALNALRRSEPPIGSGLEDKVYNPIKWSYDLLPNECIKSCFLFCCLFPEDYNIDVRRLVRYWLAEGLLEDHHDIEEVMSRGITIIETLKDRSLLEKSPFVSCVKIHDIIRDVSIWISSLPENECISLVRSGIGLEEMREDELSVKSYNRVSFMGNEIRELPNALEECPTVTTLLLQENRKLKHIPDDFLPAFKSLKILDLSDCRSIKSLPPCLGQLVELGALVLISCQNLGTLPPVGGLAKLQVFVCSKTGISTLPQGMENLTSLRQLDLSCNHKLTVIPVGLVSSLSNLEDLYLSGNGRLKFIGESGEIVAQLREIMSLKRLSYLNIGLGRSASTLETTDSLLNWMKKLNQFDFFIGEPKFGVPWPSRSSTKRVFIRVVHLWEERIEWLFANTNYICFEGCEGLDTLFQKLVANGDEVGCFDTVKSLFITNYAGSFGVGSNAKLEMLPNLEDIILAEVTNLSCASTLASQLGLKFSKLRSIYVEEGPQLKYLISLGTTILSLEKLESITIHLCELVEQLFKFDHQNSSLQDCVFPNLKRITFLNCPRLRFVNEQNNNVACPRLEEVSVWKCPLLKKLPLTLQNVGTIKKISGEQEWWDELEWENDDIKNALHPSFNPR</sequence>
<gene>
    <name evidence="12" type="ORF">Scaly_0217600</name>
</gene>
<feature type="coiled-coil region" evidence="7">
    <location>
        <begin position="77"/>
        <end position="104"/>
    </location>
</feature>
<dbReference type="Gene3D" id="1.10.10.10">
    <property type="entry name" value="Winged helix-like DNA-binding domain superfamily/Winged helix DNA-binding domain"/>
    <property type="match status" value="1"/>
</dbReference>
<evidence type="ECO:0000259" key="10">
    <source>
        <dbReference type="Pfam" id="PF23559"/>
    </source>
</evidence>
<dbReference type="FunFam" id="3.40.50.300:FF:001091">
    <property type="entry name" value="Probable disease resistance protein At1g61300"/>
    <property type="match status" value="1"/>
</dbReference>
<evidence type="ECO:0000256" key="2">
    <source>
        <dbReference type="ARBA" id="ARBA00022614"/>
    </source>
</evidence>
<keyword evidence="6" id="KW-0067">ATP-binding</keyword>
<evidence type="ECO:0000259" key="9">
    <source>
        <dbReference type="Pfam" id="PF23247"/>
    </source>
</evidence>
<dbReference type="Pfam" id="PF23247">
    <property type="entry name" value="LRR_RPS2"/>
    <property type="match status" value="1"/>
</dbReference>
<evidence type="ECO:0000256" key="4">
    <source>
        <dbReference type="ARBA" id="ARBA00022741"/>
    </source>
</evidence>
<evidence type="ECO:0000256" key="6">
    <source>
        <dbReference type="ARBA" id="ARBA00022840"/>
    </source>
</evidence>
<evidence type="ECO:0000256" key="7">
    <source>
        <dbReference type="SAM" id="Coils"/>
    </source>
</evidence>
<evidence type="ECO:0000259" key="8">
    <source>
        <dbReference type="Pfam" id="PF00931"/>
    </source>
</evidence>